<dbReference type="InterPro" id="IPR010341">
    <property type="entry name" value="DUF936_pln"/>
</dbReference>
<feature type="compositionally biased region" description="Polar residues" evidence="1">
    <location>
        <begin position="381"/>
        <end position="392"/>
    </location>
</feature>
<dbReference type="Gramene" id="rna-AYBTSS11_LOCUS11877">
    <property type="protein sequence ID" value="CAJ1944366.1"/>
    <property type="gene ID" value="gene-AYBTSS11_LOCUS11877"/>
</dbReference>
<feature type="compositionally biased region" description="Basic and acidic residues" evidence="1">
    <location>
        <begin position="349"/>
        <end position="362"/>
    </location>
</feature>
<feature type="compositionally biased region" description="Basic and acidic residues" evidence="1">
    <location>
        <begin position="251"/>
        <end position="260"/>
    </location>
</feature>
<feature type="domain" description="DUF936" evidence="2">
    <location>
        <begin position="4"/>
        <end position="120"/>
    </location>
</feature>
<accession>A0AA86SM42</accession>
<evidence type="ECO:0000259" key="2">
    <source>
        <dbReference type="Pfam" id="PF06075"/>
    </source>
</evidence>
<evidence type="ECO:0000256" key="1">
    <source>
        <dbReference type="SAM" id="MobiDB-lite"/>
    </source>
</evidence>
<feature type="region of interest" description="Disordered" evidence="1">
    <location>
        <begin position="331"/>
        <end position="403"/>
    </location>
</feature>
<dbReference type="InterPro" id="IPR048297">
    <property type="entry name" value="DUF936_dom_pln"/>
</dbReference>
<reference evidence="4" key="1">
    <citation type="submission" date="2023-10" db="EMBL/GenBank/DDBJ databases">
        <authorList>
            <person name="Domelevo Entfellner J.-B."/>
        </authorList>
    </citation>
    <scope>NUCLEOTIDE SEQUENCE</scope>
</reference>
<evidence type="ECO:0000259" key="3">
    <source>
        <dbReference type="Pfam" id="PF21647"/>
    </source>
</evidence>
<dbReference type="Pfam" id="PF21647">
    <property type="entry name" value="DUF6857"/>
    <property type="match status" value="1"/>
</dbReference>
<name>A0AA86SM42_9FABA</name>
<dbReference type="PANTHER" id="PTHR31928:SF3">
    <property type="entry name" value="EXPRESSED PROTEIN"/>
    <property type="match status" value="1"/>
</dbReference>
<protein>
    <submittedName>
        <fullName evidence="4">Uncharacterized protein</fullName>
    </submittedName>
</protein>
<keyword evidence="5" id="KW-1185">Reference proteome</keyword>
<feature type="compositionally biased region" description="Polar residues" evidence="1">
    <location>
        <begin position="200"/>
        <end position="217"/>
    </location>
</feature>
<dbReference type="Proteomes" id="UP001189624">
    <property type="component" value="Chromosome 3"/>
</dbReference>
<dbReference type="Pfam" id="PF06075">
    <property type="entry name" value="DUF936"/>
    <property type="match status" value="1"/>
</dbReference>
<feature type="compositionally biased region" description="Low complexity" evidence="1">
    <location>
        <begin position="148"/>
        <end position="161"/>
    </location>
</feature>
<dbReference type="InterPro" id="IPR012340">
    <property type="entry name" value="NA-bd_OB-fold"/>
</dbReference>
<feature type="region of interest" description="Disordered" evidence="1">
    <location>
        <begin position="572"/>
        <end position="594"/>
    </location>
</feature>
<feature type="domain" description="DUF6857" evidence="3">
    <location>
        <begin position="420"/>
        <end position="703"/>
    </location>
</feature>
<dbReference type="AlphaFoldDB" id="A0AA86SM42"/>
<gene>
    <name evidence="4" type="ORF">AYBTSS11_LOCUS11877</name>
</gene>
<dbReference type="InterPro" id="IPR049172">
    <property type="entry name" value="DUF6857_pln"/>
</dbReference>
<proteinExistence type="predicted"/>
<dbReference type="EMBL" id="OY731400">
    <property type="protein sequence ID" value="CAJ1944366.1"/>
    <property type="molecule type" value="Genomic_DNA"/>
</dbReference>
<evidence type="ECO:0000313" key="5">
    <source>
        <dbReference type="Proteomes" id="UP001189624"/>
    </source>
</evidence>
<feature type="compositionally biased region" description="Low complexity" evidence="1">
    <location>
        <begin position="285"/>
        <end position="300"/>
    </location>
</feature>
<organism evidence="4 5">
    <name type="scientific">Sphenostylis stenocarpa</name>
    <dbReference type="NCBI Taxonomy" id="92480"/>
    <lineage>
        <taxon>Eukaryota</taxon>
        <taxon>Viridiplantae</taxon>
        <taxon>Streptophyta</taxon>
        <taxon>Embryophyta</taxon>
        <taxon>Tracheophyta</taxon>
        <taxon>Spermatophyta</taxon>
        <taxon>Magnoliopsida</taxon>
        <taxon>eudicotyledons</taxon>
        <taxon>Gunneridae</taxon>
        <taxon>Pentapetalae</taxon>
        <taxon>rosids</taxon>
        <taxon>fabids</taxon>
        <taxon>Fabales</taxon>
        <taxon>Fabaceae</taxon>
        <taxon>Papilionoideae</taxon>
        <taxon>50 kb inversion clade</taxon>
        <taxon>NPAAA clade</taxon>
        <taxon>indigoferoid/millettioid clade</taxon>
        <taxon>Phaseoleae</taxon>
        <taxon>Sphenostylis</taxon>
    </lineage>
</organism>
<feature type="region of interest" description="Disordered" evidence="1">
    <location>
        <begin position="140"/>
        <end position="302"/>
    </location>
</feature>
<dbReference type="PANTHER" id="PTHR31928">
    <property type="entry name" value="EXPRESSED PROTEIN"/>
    <property type="match status" value="1"/>
</dbReference>
<dbReference type="Gene3D" id="2.40.50.140">
    <property type="entry name" value="Nucleic acid-binding proteins"/>
    <property type="match status" value="1"/>
</dbReference>
<feature type="compositionally biased region" description="Basic and acidic residues" evidence="1">
    <location>
        <begin position="170"/>
        <end position="191"/>
    </location>
</feature>
<sequence length="706" mass="76240">MASLTPGILLKMLQAMNTNTRVTGDHRSPLLQVIGIVPALAGSDLWSNQGFYLNLSDSLNSTYVLLSHPDTDLILSNRLQLGQFVHVDRFHFDSPLPSVSAIRPLAGRHPFLGTPEPLVARISPSTRHFLIQPLPDSDHDPLSLYLSNTNTNTNTNTTQPQKPNPNPNPEEPKLKEQKPKEKERVSREPLAPRDNLPPQRFSSPATAKRSQSASRSKTGAAAERDPSPAGKGKRSASPVPSKCVVPSLVSAREDNRKVSREPAIIVPSRYRQASPNGRKQPSPSPRRASLSPGRRLSGGLKVSPVVVDSAAKKKMATIVAGISKVSDALVGSKSARKNWDEQPPATPVEAEHKEKGGSKNKFDAQAILRTQAAMSRRLSDVSGQKTGSNDSSSSEKTKALSPQSCVLEEKSNFAAMGITIHEKKWTNGSVSLDSVSGNLARLGKEAMQRKVLASTAAAEALEEANATECIVRNLSMFADLCSVCQARNPLPTIDRFFTIYDDVLKSTAMAEAIANRLNSEAPDDNSIPTEQSKSLTLWVEAALATDLQIVSLLTGTTADPLATLQKSVSKRHSLGSTKNHAKVPSSPPSGLNASVWTRGSGMKETVELGANLLSEMQMWFLRFVEESLDAGFKVFGECTADGKKTLPLDGGSIAVVLSHLKRVNAWLDRVVSKGDDSLTDKIEKLKRKIYGFVIQHVGTTFDNSAS</sequence>
<evidence type="ECO:0000313" key="4">
    <source>
        <dbReference type="EMBL" id="CAJ1944366.1"/>
    </source>
</evidence>